<keyword evidence="2 4" id="KW-0472">Membrane</keyword>
<keyword evidence="8" id="KW-1185">Reference proteome</keyword>
<evidence type="ECO:0000256" key="3">
    <source>
        <dbReference type="ARBA" id="ARBA00023237"/>
    </source>
</evidence>
<dbReference type="AlphaFoldDB" id="A0A2T3JMV7"/>
<dbReference type="GO" id="GO:0009279">
    <property type="term" value="C:cell outer membrane"/>
    <property type="evidence" value="ECO:0007669"/>
    <property type="project" value="UniProtKB-SubCell"/>
</dbReference>
<dbReference type="EMBL" id="PYMO01000014">
    <property type="protein sequence ID" value="PSU23888.1"/>
    <property type="molecule type" value="Genomic_DNA"/>
</dbReference>
<evidence type="ECO:0000313" key="9">
    <source>
        <dbReference type="Proteomes" id="UP000241618"/>
    </source>
</evidence>
<keyword evidence="3" id="KW-0998">Cell outer membrane</keyword>
<dbReference type="PROSITE" id="PS51257">
    <property type="entry name" value="PROKAR_LIPOPROTEIN"/>
    <property type="match status" value="1"/>
</dbReference>
<dbReference type="InterPro" id="IPR006665">
    <property type="entry name" value="OmpA-like"/>
</dbReference>
<dbReference type="Pfam" id="PF00691">
    <property type="entry name" value="OmpA"/>
    <property type="match status" value="1"/>
</dbReference>
<dbReference type="InterPro" id="IPR036737">
    <property type="entry name" value="OmpA-like_sf"/>
</dbReference>
<evidence type="ECO:0000256" key="2">
    <source>
        <dbReference type="ARBA" id="ARBA00023136"/>
    </source>
</evidence>
<dbReference type="EMBL" id="PYMP01000014">
    <property type="protein sequence ID" value="PSU50334.1"/>
    <property type="molecule type" value="Genomic_DNA"/>
</dbReference>
<evidence type="ECO:0000313" key="7">
    <source>
        <dbReference type="EMBL" id="PSU50334.1"/>
    </source>
</evidence>
<dbReference type="RefSeq" id="WP_107190794.1">
    <property type="nucleotide sequence ID" value="NZ_PYMN01000020.1"/>
</dbReference>
<dbReference type="CDD" id="cd07185">
    <property type="entry name" value="OmpA_C-like"/>
    <property type="match status" value="1"/>
</dbReference>
<protein>
    <recommendedName>
        <fullName evidence="5">OmpA-like domain-containing protein</fullName>
    </recommendedName>
</protein>
<evidence type="ECO:0000256" key="4">
    <source>
        <dbReference type="PROSITE-ProRule" id="PRU00473"/>
    </source>
</evidence>
<dbReference type="Proteomes" id="UP000241405">
    <property type="component" value="Unassembled WGS sequence"/>
</dbReference>
<sequence length="191" mass="21421">MKHIILLATGLFVIGCSSTIDSYPKDIPQLDLKDRDQDGVINTRDHCQQTQTLDIINNNGCSAQIIDTKDYNLHILFDNDSIAINHTFAHDVKFMATFMKEYPSTQVVINGYASKVGNTNYNQALSLRRSNAVRNLLLSHEIAPSRIAIQGFGETVPIIVASKESDTLSRRVTASLIGKRLEYLKQWNVKK</sequence>
<dbReference type="PROSITE" id="PS51123">
    <property type="entry name" value="OMPA_2"/>
    <property type="match status" value="1"/>
</dbReference>
<evidence type="ECO:0000313" key="6">
    <source>
        <dbReference type="EMBL" id="PSU23888.1"/>
    </source>
</evidence>
<evidence type="ECO:0000259" key="5">
    <source>
        <dbReference type="PROSITE" id="PS51123"/>
    </source>
</evidence>
<comment type="subcellular location">
    <subcellularLocation>
        <location evidence="1">Cell outer membrane</location>
    </subcellularLocation>
</comment>
<dbReference type="PANTHER" id="PTHR30329">
    <property type="entry name" value="STATOR ELEMENT OF FLAGELLAR MOTOR COMPLEX"/>
    <property type="match status" value="1"/>
</dbReference>
<dbReference type="PRINTS" id="PR01021">
    <property type="entry name" value="OMPADOMAIN"/>
</dbReference>
<organism evidence="7 9">
    <name type="scientific">Photobacterium phosphoreum</name>
    <dbReference type="NCBI Taxonomy" id="659"/>
    <lineage>
        <taxon>Bacteria</taxon>
        <taxon>Pseudomonadati</taxon>
        <taxon>Pseudomonadota</taxon>
        <taxon>Gammaproteobacteria</taxon>
        <taxon>Vibrionales</taxon>
        <taxon>Vibrionaceae</taxon>
        <taxon>Photobacterium</taxon>
    </lineage>
</organism>
<reference evidence="8 9" key="1">
    <citation type="submission" date="2018-03" db="EMBL/GenBank/DDBJ databases">
        <title>Whole genome sequencing of Histamine producing bacteria.</title>
        <authorList>
            <person name="Butler K."/>
        </authorList>
    </citation>
    <scope>NUCLEOTIDE SEQUENCE [LARGE SCALE GENOMIC DNA]</scope>
    <source>
        <strain evidence="7 9">FS-6.1</strain>
        <strain evidence="6 8">FS-6.2</strain>
    </source>
</reference>
<proteinExistence type="predicted"/>
<gene>
    <name evidence="7" type="ORF">C9J18_14165</name>
    <name evidence="6" type="ORF">CTM96_13450</name>
</gene>
<dbReference type="InterPro" id="IPR006664">
    <property type="entry name" value="OMP_bac"/>
</dbReference>
<name>A0A2T3JMV7_PHOPO</name>
<dbReference type="InterPro" id="IPR050330">
    <property type="entry name" value="Bact_OuterMem_StrucFunc"/>
</dbReference>
<dbReference type="Gene3D" id="3.30.1330.60">
    <property type="entry name" value="OmpA-like domain"/>
    <property type="match status" value="1"/>
</dbReference>
<comment type="caution">
    <text evidence="7">The sequence shown here is derived from an EMBL/GenBank/DDBJ whole genome shotgun (WGS) entry which is preliminary data.</text>
</comment>
<dbReference type="SUPFAM" id="SSF103088">
    <property type="entry name" value="OmpA-like"/>
    <property type="match status" value="1"/>
</dbReference>
<evidence type="ECO:0000256" key="1">
    <source>
        <dbReference type="ARBA" id="ARBA00004442"/>
    </source>
</evidence>
<evidence type="ECO:0000313" key="8">
    <source>
        <dbReference type="Proteomes" id="UP000241405"/>
    </source>
</evidence>
<feature type="domain" description="OmpA-like" evidence="5">
    <location>
        <begin position="64"/>
        <end position="180"/>
    </location>
</feature>
<dbReference type="Proteomes" id="UP000241618">
    <property type="component" value="Unassembled WGS sequence"/>
</dbReference>
<dbReference type="PANTHER" id="PTHR30329:SF21">
    <property type="entry name" value="LIPOPROTEIN YIAD-RELATED"/>
    <property type="match status" value="1"/>
</dbReference>
<accession>A0A2T3JMV7</accession>